<organism evidence="1 2">
    <name type="scientific">Apostasia shenzhenica</name>
    <dbReference type="NCBI Taxonomy" id="1088818"/>
    <lineage>
        <taxon>Eukaryota</taxon>
        <taxon>Viridiplantae</taxon>
        <taxon>Streptophyta</taxon>
        <taxon>Embryophyta</taxon>
        <taxon>Tracheophyta</taxon>
        <taxon>Spermatophyta</taxon>
        <taxon>Magnoliopsida</taxon>
        <taxon>Liliopsida</taxon>
        <taxon>Asparagales</taxon>
        <taxon>Orchidaceae</taxon>
        <taxon>Apostasioideae</taxon>
        <taxon>Apostasia</taxon>
    </lineage>
</organism>
<keyword evidence="2" id="KW-1185">Reference proteome</keyword>
<reference evidence="1 2" key="1">
    <citation type="journal article" date="2017" name="Nature">
        <title>The Apostasia genome and the evolution of orchids.</title>
        <authorList>
            <person name="Zhang G.Q."/>
            <person name="Liu K.W."/>
            <person name="Li Z."/>
            <person name="Lohaus R."/>
            <person name="Hsiao Y.Y."/>
            <person name="Niu S.C."/>
            <person name="Wang J.Y."/>
            <person name="Lin Y.C."/>
            <person name="Xu Q."/>
            <person name="Chen L.J."/>
            <person name="Yoshida K."/>
            <person name="Fujiwara S."/>
            <person name="Wang Z.W."/>
            <person name="Zhang Y.Q."/>
            <person name="Mitsuda N."/>
            <person name="Wang M."/>
            <person name="Liu G.H."/>
            <person name="Pecoraro L."/>
            <person name="Huang H.X."/>
            <person name="Xiao X.J."/>
            <person name="Lin M."/>
            <person name="Wu X.Y."/>
            <person name="Wu W.L."/>
            <person name="Chen Y.Y."/>
            <person name="Chang S.B."/>
            <person name="Sakamoto S."/>
            <person name="Ohme-Takagi M."/>
            <person name="Yagi M."/>
            <person name="Zeng S.J."/>
            <person name="Shen C.Y."/>
            <person name="Yeh C.M."/>
            <person name="Luo Y.B."/>
            <person name="Tsai W.C."/>
            <person name="Van de Peer Y."/>
            <person name="Liu Z.J."/>
        </authorList>
    </citation>
    <scope>NUCLEOTIDE SEQUENCE [LARGE SCALE GENOMIC DNA]</scope>
    <source>
        <strain evidence="2">cv. Shenzhen</strain>
        <tissue evidence="1">Stem</tissue>
    </source>
</reference>
<dbReference type="AlphaFoldDB" id="A0A2I0A3Y9"/>
<gene>
    <name evidence="1" type="ORF">AXF42_Ash017848</name>
</gene>
<name>A0A2I0A3Y9_9ASPA</name>
<sequence length="73" mass="8088">MASGSSPATPTPDSLPYVMRLSDSLCFEQYTASLKCILFSSSPPFFFCRMAAIVFCSIRHIIIPKSDLNMLFS</sequence>
<evidence type="ECO:0000313" key="1">
    <source>
        <dbReference type="EMBL" id="PKA50254.1"/>
    </source>
</evidence>
<evidence type="ECO:0000313" key="2">
    <source>
        <dbReference type="Proteomes" id="UP000236161"/>
    </source>
</evidence>
<proteinExistence type="predicted"/>
<dbReference type="Proteomes" id="UP000236161">
    <property type="component" value="Unassembled WGS sequence"/>
</dbReference>
<dbReference type="OrthoDB" id="770435at2759"/>
<accession>A0A2I0A3Y9</accession>
<dbReference type="EMBL" id="KZ452027">
    <property type="protein sequence ID" value="PKA50254.1"/>
    <property type="molecule type" value="Genomic_DNA"/>
</dbReference>
<protein>
    <submittedName>
        <fullName evidence="1">Uncharacterized protein</fullName>
    </submittedName>
</protein>